<dbReference type="RefSeq" id="WP_093881505.1">
    <property type="nucleotide sequence ID" value="NZ_FOCD01000006.1"/>
</dbReference>
<evidence type="ECO:0000313" key="2">
    <source>
        <dbReference type="Proteomes" id="UP000199735"/>
    </source>
</evidence>
<sequence length="118" mass="13923">MDDSQTEVLRHIGLTLAYKNCLNDLKEFEKVKLKSGFVLPWMVEAVMEVLKVDLKLYRGIHIDVEVDSETTRIYHWRKGKSRGSIRLTTDQLLKLTSDTCIKYFNDNRVKIEKKKGWY</sequence>
<protein>
    <submittedName>
        <fullName evidence="1">Uncharacterized protein</fullName>
    </submittedName>
</protein>
<gene>
    <name evidence="1" type="ORF">SAMN04489762_3396</name>
</gene>
<evidence type="ECO:0000313" key="1">
    <source>
        <dbReference type="EMBL" id="SEO06557.1"/>
    </source>
</evidence>
<organism evidence="1 2">
    <name type="scientific">Terribacillus saccharophilus</name>
    <dbReference type="NCBI Taxonomy" id="361277"/>
    <lineage>
        <taxon>Bacteria</taxon>
        <taxon>Bacillati</taxon>
        <taxon>Bacillota</taxon>
        <taxon>Bacilli</taxon>
        <taxon>Bacillales</taxon>
        <taxon>Bacillaceae</taxon>
        <taxon>Terribacillus</taxon>
    </lineage>
</organism>
<reference evidence="1 2" key="1">
    <citation type="submission" date="2016-10" db="EMBL/GenBank/DDBJ databases">
        <authorList>
            <person name="Varghese N."/>
            <person name="Submissions S."/>
        </authorList>
    </citation>
    <scope>NUCLEOTIDE SEQUENCE [LARGE SCALE GENOMIC DNA]</scope>
    <source>
        <strain evidence="1 2">DSM 21619</strain>
    </source>
</reference>
<name>A0AAX2EJN5_9BACI</name>
<dbReference type="Proteomes" id="UP000199735">
    <property type="component" value="Unassembled WGS sequence"/>
</dbReference>
<comment type="caution">
    <text evidence="1">The sequence shown here is derived from an EMBL/GenBank/DDBJ whole genome shotgun (WGS) entry which is preliminary data.</text>
</comment>
<accession>A0AAX2EJN5</accession>
<dbReference type="AlphaFoldDB" id="A0AAX2EJN5"/>
<proteinExistence type="predicted"/>
<dbReference type="EMBL" id="FOCD01000006">
    <property type="protein sequence ID" value="SEO06557.1"/>
    <property type="molecule type" value="Genomic_DNA"/>
</dbReference>